<dbReference type="Proteomes" id="UP000264141">
    <property type="component" value="Unassembled WGS sequence"/>
</dbReference>
<proteinExistence type="predicted"/>
<organism evidence="3 5">
    <name type="scientific">Anaerolinea thermolimosa</name>
    <dbReference type="NCBI Taxonomy" id="229919"/>
    <lineage>
        <taxon>Bacteria</taxon>
        <taxon>Bacillati</taxon>
        <taxon>Chloroflexota</taxon>
        <taxon>Anaerolineae</taxon>
        <taxon>Anaerolineales</taxon>
        <taxon>Anaerolineaceae</taxon>
        <taxon>Anaerolinea</taxon>
    </lineage>
</organism>
<gene>
    <name evidence="2" type="ORF">ATHL_03351</name>
    <name evidence="3" type="ORF">DEQ80_05985</name>
</gene>
<dbReference type="Gene3D" id="3.10.450.50">
    <property type="match status" value="1"/>
</dbReference>
<evidence type="ECO:0000313" key="3">
    <source>
        <dbReference type="EMBL" id="HCE17389.1"/>
    </source>
</evidence>
<evidence type="ECO:0000259" key="1">
    <source>
        <dbReference type="Pfam" id="PF12680"/>
    </source>
</evidence>
<sequence>MSPARLSRFETAMRVVLAFHEAFNRHDVPGMMQFTSDDTVFENTTPPPDGSTFAGKEAVTRFWEQFFADSPHARIEIEEIFGLGERCVMRWVYFWEDAAGKPGHVRGVDIFRVRNGLICEKLSYVKG</sequence>
<dbReference type="RefSeq" id="WP_062196046.1">
    <property type="nucleotide sequence ID" value="NZ_DF967966.1"/>
</dbReference>
<keyword evidence="4" id="KW-1185">Reference proteome</keyword>
<name>A0A3D1JFN1_9CHLR</name>
<evidence type="ECO:0000313" key="5">
    <source>
        <dbReference type="Proteomes" id="UP000264141"/>
    </source>
</evidence>
<dbReference type="EMBL" id="DPBP01000025">
    <property type="protein sequence ID" value="HCE17389.1"/>
    <property type="molecule type" value="Genomic_DNA"/>
</dbReference>
<reference evidence="4" key="2">
    <citation type="submission" date="2015-07" db="EMBL/GenBank/DDBJ databases">
        <title>Draft Genome Sequences of Anaerolinea thermolimosa IMO-1, Bellilinea caldifistulae GOMI-1, Leptolinea tardivitalis YMTK-2, Levilinea saccharolytica KIBI-1,Longilinea arvoryzae KOME-1, Previously Described as Members of the Anaerolineaceae (Chloroflexi).</title>
        <authorList>
            <person name="Sekiguchi Y."/>
            <person name="Ohashi A."/>
            <person name="Matsuura N."/>
            <person name="Tourlousse M.D."/>
        </authorList>
    </citation>
    <scope>NUCLEOTIDE SEQUENCE [LARGE SCALE GENOMIC DNA]</scope>
    <source>
        <strain evidence="4">IMO-1</strain>
    </source>
</reference>
<evidence type="ECO:0000313" key="2">
    <source>
        <dbReference type="EMBL" id="GAP08447.1"/>
    </source>
</evidence>
<dbReference type="EMBL" id="DF967966">
    <property type="protein sequence ID" value="GAP08447.1"/>
    <property type="molecule type" value="Genomic_DNA"/>
</dbReference>
<reference evidence="2" key="1">
    <citation type="journal article" date="2015" name="Genome Announc.">
        <title>Draft Genome Sequences of Anaerolinea thermolimosa IMO-1, Bellilinea caldifistulae GOMI-1, Leptolinea tardivitalis YMTK-2, Levilinea saccharolytica KIBI-1, Longilinea arvoryzae KOME-1, Previously Described as Members of the Class Anaerolineae (Chloroflexi).</title>
        <authorList>
            <person name="Matsuura N."/>
            <person name="Tourlousse M.D."/>
            <person name="Ohashi A."/>
            <person name="Hugenholtz P."/>
            <person name="Sekiguchi Y."/>
        </authorList>
    </citation>
    <scope>NUCLEOTIDE SEQUENCE</scope>
    <source>
        <strain evidence="2">IMO-1</strain>
    </source>
</reference>
<accession>A0A3D1JFN1</accession>
<dbReference type="Pfam" id="PF12680">
    <property type="entry name" value="SnoaL_2"/>
    <property type="match status" value="1"/>
</dbReference>
<dbReference type="SUPFAM" id="SSF54427">
    <property type="entry name" value="NTF2-like"/>
    <property type="match status" value="1"/>
</dbReference>
<reference evidence="3 5" key="3">
    <citation type="journal article" date="2018" name="Nat. Biotechnol.">
        <title>A standardized bacterial taxonomy based on genome phylogeny substantially revises the tree of life.</title>
        <authorList>
            <person name="Parks D.H."/>
            <person name="Chuvochina M."/>
            <person name="Waite D.W."/>
            <person name="Rinke C."/>
            <person name="Skarshewski A."/>
            <person name="Chaumeil P.A."/>
            <person name="Hugenholtz P."/>
        </authorList>
    </citation>
    <scope>NUCLEOTIDE SEQUENCE [LARGE SCALE GENOMIC DNA]</scope>
    <source>
        <strain evidence="3">UBA8781</strain>
    </source>
</reference>
<dbReference type="OrthoDB" id="13610at2"/>
<dbReference type="STRING" id="229919.GCA_001050195_03287"/>
<dbReference type="InterPro" id="IPR037401">
    <property type="entry name" value="SnoaL-like"/>
</dbReference>
<feature type="domain" description="SnoaL-like" evidence="1">
    <location>
        <begin position="16"/>
        <end position="120"/>
    </location>
</feature>
<dbReference type="InterPro" id="IPR032710">
    <property type="entry name" value="NTF2-like_dom_sf"/>
</dbReference>
<dbReference type="Proteomes" id="UP000253922">
    <property type="component" value="Unassembled WGS sequence"/>
</dbReference>
<dbReference type="AlphaFoldDB" id="A0A3D1JFN1"/>
<protein>
    <submittedName>
        <fullName evidence="3">Nuclear transport factor 2 family protein</fullName>
    </submittedName>
    <submittedName>
        <fullName evidence="2">Protein containing SnoaL-like domain</fullName>
    </submittedName>
</protein>
<evidence type="ECO:0000313" key="4">
    <source>
        <dbReference type="Proteomes" id="UP000253922"/>
    </source>
</evidence>